<dbReference type="RefSeq" id="WP_203776375.1">
    <property type="nucleotide sequence ID" value="NZ_BOMQ01000092.1"/>
</dbReference>
<gene>
    <name evidence="2" type="ORF">Ani05nite_74580</name>
</gene>
<feature type="domain" description="DUF5753" evidence="1">
    <location>
        <begin position="18"/>
        <end position="200"/>
    </location>
</feature>
<dbReference type="AlphaFoldDB" id="A0A919JMS4"/>
<name>A0A919JMS4_9ACTN</name>
<evidence type="ECO:0000313" key="2">
    <source>
        <dbReference type="EMBL" id="GIE53924.1"/>
    </source>
</evidence>
<dbReference type="InterPro" id="IPR043917">
    <property type="entry name" value="DUF5753"/>
</dbReference>
<comment type="caution">
    <text evidence="2">The sequence shown here is derived from an EMBL/GenBank/DDBJ whole genome shotgun (WGS) entry which is preliminary data.</text>
</comment>
<organism evidence="2 3">
    <name type="scientific">Actinoplanes nipponensis</name>
    <dbReference type="NCBI Taxonomy" id="135950"/>
    <lineage>
        <taxon>Bacteria</taxon>
        <taxon>Bacillati</taxon>
        <taxon>Actinomycetota</taxon>
        <taxon>Actinomycetes</taxon>
        <taxon>Micromonosporales</taxon>
        <taxon>Micromonosporaceae</taxon>
        <taxon>Actinoplanes</taxon>
    </lineage>
</organism>
<accession>A0A919JMS4</accession>
<protein>
    <recommendedName>
        <fullName evidence="1">DUF5753 domain-containing protein</fullName>
    </recommendedName>
</protein>
<dbReference type="Pfam" id="PF19054">
    <property type="entry name" value="DUF5753"/>
    <property type="match status" value="1"/>
</dbReference>
<evidence type="ECO:0000313" key="3">
    <source>
        <dbReference type="Proteomes" id="UP000647172"/>
    </source>
</evidence>
<keyword evidence="3" id="KW-1185">Reference proteome</keyword>
<dbReference type="EMBL" id="BOMQ01000092">
    <property type="protein sequence ID" value="GIE53924.1"/>
    <property type="molecule type" value="Genomic_DNA"/>
</dbReference>
<reference evidence="2" key="1">
    <citation type="submission" date="2021-01" db="EMBL/GenBank/DDBJ databases">
        <title>Whole genome shotgun sequence of Actinoplanes nipponensis NBRC 14063.</title>
        <authorList>
            <person name="Komaki H."/>
            <person name="Tamura T."/>
        </authorList>
    </citation>
    <scope>NUCLEOTIDE SEQUENCE</scope>
    <source>
        <strain evidence="2">NBRC 14063</strain>
    </source>
</reference>
<proteinExistence type="predicted"/>
<evidence type="ECO:0000259" key="1">
    <source>
        <dbReference type="Pfam" id="PF19054"/>
    </source>
</evidence>
<dbReference type="Proteomes" id="UP000647172">
    <property type="component" value="Unassembled WGS sequence"/>
</dbReference>
<sequence length="205" mass="22732">MEGWTMTKMFDVRNSDAFRRLRETEKVAGSIFYNAPLYVPGVFQEPAYAQDLICGISGLDPADAEAVERRDVRDERHGAFLERLRSDDPPQVHVVLDESVLRRAPAGSAAMRHQIEHLIEVSHLPTVRIGVIPLEHGPHRGLAGTYELYDAADGSLVFFEGAEGDRILDGDRDRIALYRELTNSLMDAAASGEEARTLMAKLISG</sequence>